<accession>A0A3B0YIV2</accession>
<organism evidence="1">
    <name type="scientific">hydrothermal vent metagenome</name>
    <dbReference type="NCBI Taxonomy" id="652676"/>
    <lineage>
        <taxon>unclassified sequences</taxon>
        <taxon>metagenomes</taxon>
        <taxon>ecological metagenomes</taxon>
    </lineage>
</organism>
<protein>
    <submittedName>
        <fullName evidence="1">Uncharacterized protein</fullName>
    </submittedName>
</protein>
<evidence type="ECO:0000313" key="1">
    <source>
        <dbReference type="EMBL" id="VAW75467.1"/>
    </source>
</evidence>
<gene>
    <name evidence="1" type="ORF">MNBD_GAMMA13-1412</name>
</gene>
<dbReference type="EMBL" id="UOFK01000078">
    <property type="protein sequence ID" value="VAW75467.1"/>
    <property type="molecule type" value="Genomic_DNA"/>
</dbReference>
<reference evidence="1" key="1">
    <citation type="submission" date="2018-06" db="EMBL/GenBank/DDBJ databases">
        <authorList>
            <person name="Zhirakovskaya E."/>
        </authorList>
    </citation>
    <scope>NUCLEOTIDE SEQUENCE</scope>
</reference>
<name>A0A3B0YIV2_9ZZZZ</name>
<sequence length="51" mass="5768">MLRQDCIDGFSDGAARHDCRVEFIRPSLSIRVVIGRMNSALQAINPMLTEY</sequence>
<dbReference type="AlphaFoldDB" id="A0A3B0YIV2"/>
<proteinExistence type="predicted"/>